<dbReference type="VEuPathDB" id="TrichDB:TVAG_381730"/>
<reference evidence="3" key="1">
    <citation type="submission" date="2006-10" db="EMBL/GenBank/DDBJ databases">
        <authorList>
            <person name="Amadeo P."/>
            <person name="Zhao Q."/>
            <person name="Wortman J."/>
            <person name="Fraser-Liggett C."/>
            <person name="Carlton J."/>
        </authorList>
    </citation>
    <scope>NUCLEOTIDE SEQUENCE</scope>
    <source>
        <strain evidence="3">G3</strain>
    </source>
</reference>
<dbReference type="RefSeq" id="XP_001302744.1">
    <property type="nucleotide sequence ID" value="XM_001302743.1"/>
</dbReference>
<proteinExistence type="predicted"/>
<feature type="transmembrane region" description="Helical" evidence="2">
    <location>
        <begin position="259"/>
        <end position="278"/>
    </location>
</feature>
<dbReference type="AlphaFoldDB" id="A2FZ60"/>
<dbReference type="Proteomes" id="UP000001542">
    <property type="component" value="Unassembled WGS sequence"/>
</dbReference>
<feature type="region of interest" description="Disordered" evidence="1">
    <location>
        <begin position="310"/>
        <end position="374"/>
    </location>
</feature>
<feature type="compositionally biased region" description="Acidic residues" evidence="1">
    <location>
        <begin position="322"/>
        <end position="339"/>
    </location>
</feature>
<evidence type="ECO:0000313" key="3">
    <source>
        <dbReference type="EMBL" id="EAX89814.1"/>
    </source>
</evidence>
<keyword evidence="2" id="KW-0472">Membrane</keyword>
<dbReference type="KEGG" id="tva:4747489"/>
<feature type="transmembrane region" description="Helical" evidence="2">
    <location>
        <begin position="108"/>
        <end position="128"/>
    </location>
</feature>
<organism evidence="3 4">
    <name type="scientific">Trichomonas vaginalis (strain ATCC PRA-98 / G3)</name>
    <dbReference type="NCBI Taxonomy" id="412133"/>
    <lineage>
        <taxon>Eukaryota</taxon>
        <taxon>Metamonada</taxon>
        <taxon>Parabasalia</taxon>
        <taxon>Trichomonadida</taxon>
        <taxon>Trichomonadidae</taxon>
        <taxon>Trichomonas</taxon>
    </lineage>
</organism>
<gene>
    <name evidence="3" type="ORF">TVAG_381730</name>
</gene>
<accession>A2FZ60</accession>
<feature type="transmembrane region" description="Helical" evidence="2">
    <location>
        <begin position="134"/>
        <end position="157"/>
    </location>
</feature>
<feature type="transmembrane region" description="Helical" evidence="2">
    <location>
        <begin position="205"/>
        <end position="223"/>
    </location>
</feature>
<sequence length="374" mass="42773">MVNARIAVMTYYKGAVQASSSKSEDLADQEQFFDDKIKELAPISTEMIDSLKVIVCINTELGAGDIVTMHILYGNFYYSLRSILVKTTYFIISIAYIYMFLTIHTSKYRVIAGLVLSIYSLFATEPITPFLPSYVSYIFSIITRDCLVSVAVFYGVIIKKGATYVDYIIAALFASTVFYTTTSYSCELVSGEFNEGFLFQVIPRFNKTCFYILYCIGFFYGLLMRIIKERELQNIVLQFIAFASCLFNFWSTMNADNNIFYSLSITLVHIFVYYFPALTHHRSGRSKHIANQTSLDDLAPVRQEVIDSEGYSVSSDESYMATEEDDDDDDDEEEDESSYYEESSEKPPKKGLKRFVASRRKVSSDEDEEEEDDD</sequence>
<feature type="transmembrane region" description="Helical" evidence="2">
    <location>
        <begin position="83"/>
        <end position="101"/>
    </location>
</feature>
<dbReference type="InParanoid" id="A2FZ60"/>
<evidence type="ECO:0000313" key="4">
    <source>
        <dbReference type="Proteomes" id="UP000001542"/>
    </source>
</evidence>
<feature type="compositionally biased region" description="Basic residues" evidence="1">
    <location>
        <begin position="349"/>
        <end position="361"/>
    </location>
</feature>
<dbReference type="VEuPathDB" id="TrichDB:TVAGG3_0728310"/>
<dbReference type="EMBL" id="DS114164">
    <property type="protein sequence ID" value="EAX89814.1"/>
    <property type="molecule type" value="Genomic_DNA"/>
</dbReference>
<protein>
    <submittedName>
        <fullName evidence="3">Uncharacterized protein</fullName>
    </submittedName>
</protein>
<evidence type="ECO:0000256" key="2">
    <source>
        <dbReference type="SAM" id="Phobius"/>
    </source>
</evidence>
<feature type="compositionally biased region" description="Acidic residues" evidence="1">
    <location>
        <begin position="365"/>
        <end position="374"/>
    </location>
</feature>
<reference evidence="3" key="2">
    <citation type="journal article" date="2007" name="Science">
        <title>Draft genome sequence of the sexually transmitted pathogen Trichomonas vaginalis.</title>
        <authorList>
            <person name="Carlton J.M."/>
            <person name="Hirt R.P."/>
            <person name="Silva J.C."/>
            <person name="Delcher A.L."/>
            <person name="Schatz M."/>
            <person name="Zhao Q."/>
            <person name="Wortman J.R."/>
            <person name="Bidwell S.L."/>
            <person name="Alsmark U.C.M."/>
            <person name="Besteiro S."/>
            <person name="Sicheritz-Ponten T."/>
            <person name="Noel C.J."/>
            <person name="Dacks J.B."/>
            <person name="Foster P.G."/>
            <person name="Simillion C."/>
            <person name="Van de Peer Y."/>
            <person name="Miranda-Saavedra D."/>
            <person name="Barton G.J."/>
            <person name="Westrop G.D."/>
            <person name="Mueller S."/>
            <person name="Dessi D."/>
            <person name="Fiori P.L."/>
            <person name="Ren Q."/>
            <person name="Paulsen I."/>
            <person name="Zhang H."/>
            <person name="Bastida-Corcuera F.D."/>
            <person name="Simoes-Barbosa A."/>
            <person name="Brown M.T."/>
            <person name="Hayes R.D."/>
            <person name="Mukherjee M."/>
            <person name="Okumura C.Y."/>
            <person name="Schneider R."/>
            <person name="Smith A.J."/>
            <person name="Vanacova S."/>
            <person name="Villalvazo M."/>
            <person name="Haas B.J."/>
            <person name="Pertea M."/>
            <person name="Feldblyum T.V."/>
            <person name="Utterback T.R."/>
            <person name="Shu C.L."/>
            <person name="Osoegawa K."/>
            <person name="de Jong P.J."/>
            <person name="Hrdy I."/>
            <person name="Horvathova L."/>
            <person name="Zubacova Z."/>
            <person name="Dolezal P."/>
            <person name="Malik S.B."/>
            <person name="Logsdon J.M. Jr."/>
            <person name="Henze K."/>
            <person name="Gupta A."/>
            <person name="Wang C.C."/>
            <person name="Dunne R.L."/>
            <person name="Upcroft J.A."/>
            <person name="Upcroft P."/>
            <person name="White O."/>
            <person name="Salzberg S.L."/>
            <person name="Tang P."/>
            <person name="Chiu C.-H."/>
            <person name="Lee Y.-S."/>
            <person name="Embley T.M."/>
            <person name="Coombs G.H."/>
            <person name="Mottram J.C."/>
            <person name="Tachezy J."/>
            <person name="Fraser-Liggett C.M."/>
            <person name="Johnson P.J."/>
        </authorList>
    </citation>
    <scope>NUCLEOTIDE SEQUENCE [LARGE SCALE GENOMIC DNA]</scope>
    <source>
        <strain evidence="3">G3</strain>
    </source>
</reference>
<keyword evidence="2" id="KW-0812">Transmembrane</keyword>
<keyword evidence="4" id="KW-1185">Reference proteome</keyword>
<feature type="transmembrane region" description="Helical" evidence="2">
    <location>
        <begin position="235"/>
        <end position="253"/>
    </location>
</feature>
<keyword evidence="2" id="KW-1133">Transmembrane helix</keyword>
<evidence type="ECO:0000256" key="1">
    <source>
        <dbReference type="SAM" id="MobiDB-lite"/>
    </source>
</evidence>
<name>A2FZ60_TRIV3</name>
<feature type="transmembrane region" description="Helical" evidence="2">
    <location>
        <begin position="164"/>
        <end position="185"/>
    </location>
</feature>